<proteinExistence type="predicted"/>
<sequence length="108" mass="12575">MSALTIDDYTKVLKYYEKNIPTDKNKLKQDAENIIAQKLCNCIKNINRKYTEEPKSIGICKNSVLKKKNLSIYKFKCAKKKAYLIGKTRTNKIFKNGVIPSKKTRKRK</sequence>
<accession>A0A6C0BR50</accession>
<name>A0A6C0BR50_9ZZZZ</name>
<dbReference type="AlphaFoldDB" id="A0A6C0BR50"/>
<dbReference type="EMBL" id="MN739234">
    <property type="protein sequence ID" value="QHS94867.1"/>
    <property type="molecule type" value="Genomic_DNA"/>
</dbReference>
<organism evidence="1">
    <name type="scientific">viral metagenome</name>
    <dbReference type="NCBI Taxonomy" id="1070528"/>
    <lineage>
        <taxon>unclassified sequences</taxon>
        <taxon>metagenomes</taxon>
        <taxon>organismal metagenomes</taxon>
    </lineage>
</organism>
<evidence type="ECO:0000313" key="1">
    <source>
        <dbReference type="EMBL" id="QHS94867.1"/>
    </source>
</evidence>
<protein>
    <submittedName>
        <fullName evidence="1">Uncharacterized protein</fullName>
    </submittedName>
</protein>
<reference evidence="1" key="1">
    <citation type="journal article" date="2020" name="Nature">
        <title>Giant virus diversity and host interactions through global metagenomics.</title>
        <authorList>
            <person name="Schulz F."/>
            <person name="Roux S."/>
            <person name="Paez-Espino D."/>
            <person name="Jungbluth S."/>
            <person name="Walsh D.A."/>
            <person name="Denef V.J."/>
            <person name="McMahon K.D."/>
            <person name="Konstantinidis K.T."/>
            <person name="Eloe-Fadrosh E.A."/>
            <person name="Kyrpides N.C."/>
            <person name="Woyke T."/>
        </authorList>
    </citation>
    <scope>NUCLEOTIDE SEQUENCE</scope>
    <source>
        <strain evidence="1">GVMAG-M-3300018428-16</strain>
    </source>
</reference>